<feature type="transmembrane region" description="Helical" evidence="1">
    <location>
        <begin position="12"/>
        <end position="33"/>
    </location>
</feature>
<gene>
    <name evidence="2" type="ORF">H8R02_20800</name>
</gene>
<organism evidence="2 3">
    <name type="scientific">Ramlibacter albus</name>
    <dbReference type="NCBI Taxonomy" id="2079448"/>
    <lineage>
        <taxon>Bacteria</taxon>
        <taxon>Pseudomonadati</taxon>
        <taxon>Pseudomonadota</taxon>
        <taxon>Betaproteobacteria</taxon>
        <taxon>Burkholderiales</taxon>
        <taxon>Comamonadaceae</taxon>
        <taxon>Ramlibacter</taxon>
    </lineage>
</organism>
<keyword evidence="1" id="KW-0812">Transmembrane</keyword>
<reference evidence="2" key="1">
    <citation type="submission" date="2020-08" db="EMBL/GenBank/DDBJ databases">
        <title>Ramlibacter sp. GTP1 16S ribosomal RNA gene genome sequencing and assembly.</title>
        <authorList>
            <person name="Kang M."/>
        </authorList>
    </citation>
    <scope>NUCLEOTIDE SEQUENCE</scope>
    <source>
        <strain evidence="2">GTP1</strain>
    </source>
</reference>
<accession>A0A923M9T0</accession>
<evidence type="ECO:0000313" key="3">
    <source>
        <dbReference type="Proteomes" id="UP000596827"/>
    </source>
</evidence>
<feature type="transmembrane region" description="Helical" evidence="1">
    <location>
        <begin position="383"/>
        <end position="401"/>
    </location>
</feature>
<dbReference type="AlphaFoldDB" id="A0A923M9T0"/>
<feature type="transmembrane region" description="Helical" evidence="1">
    <location>
        <begin position="77"/>
        <end position="100"/>
    </location>
</feature>
<evidence type="ECO:0000256" key="1">
    <source>
        <dbReference type="SAM" id="Phobius"/>
    </source>
</evidence>
<comment type="caution">
    <text evidence="2">The sequence shown here is derived from an EMBL/GenBank/DDBJ whole genome shotgun (WGS) entry which is preliminary data.</text>
</comment>
<dbReference type="RefSeq" id="WP_187083408.1">
    <property type="nucleotide sequence ID" value="NZ_JACORU010000008.1"/>
</dbReference>
<keyword evidence="1" id="KW-1133">Transmembrane helix</keyword>
<sequence length="403" mass="44869">MAYLKSLDFPIHLMGYWWLFWIAVSCSFNAFKLPSAESLAHYLLLIAAFAAGHMTMKRLRPHDAGRAFAGVRGLRLAAVRVRWILAIAAFGTLVMLLLSLKLAGALDTGFFEYYTRLRLQGGLEEGSATGIHVLDILTKILAFPVAYTILVSVLAVEVAGMRMVLVACIASFVCFSYLWQVNYPILHLFWIMVFYTLVTAHSRGRVDGRILATGGIITVGLIASSANRFGGDIIGAIQHYLIDYHLIGFSLYDQQFQDHNSILHLHSFGRSSLGFLELVLENLLKPFSLGFQAASSENAQYLDTPIDIGDSDYMFRNAFGTIVFTLYRDFNLVGIALGGFLYGAAATYARYRSHMSWKHGALFFMLASAWMMGMMVSPLEAAYFWFVVVALGLLQVVNRGIRL</sequence>
<name>A0A923M9T0_9BURK</name>
<evidence type="ECO:0000313" key="2">
    <source>
        <dbReference type="EMBL" id="MBC5766917.1"/>
    </source>
</evidence>
<protein>
    <recommendedName>
        <fullName evidence="4">Oligosaccharide repeat unit polymerase</fullName>
    </recommendedName>
</protein>
<keyword evidence="1" id="KW-0472">Membrane</keyword>
<dbReference type="PROSITE" id="PS51257">
    <property type="entry name" value="PROKAR_LIPOPROTEIN"/>
    <property type="match status" value="1"/>
</dbReference>
<dbReference type="EMBL" id="JACORU010000008">
    <property type="protein sequence ID" value="MBC5766917.1"/>
    <property type="molecule type" value="Genomic_DNA"/>
</dbReference>
<feature type="transmembrane region" description="Helical" evidence="1">
    <location>
        <begin position="209"/>
        <end position="226"/>
    </location>
</feature>
<feature type="transmembrane region" description="Helical" evidence="1">
    <location>
        <begin position="39"/>
        <end position="56"/>
    </location>
</feature>
<feature type="transmembrane region" description="Helical" evidence="1">
    <location>
        <begin position="330"/>
        <end position="349"/>
    </location>
</feature>
<evidence type="ECO:0008006" key="4">
    <source>
        <dbReference type="Google" id="ProtNLM"/>
    </source>
</evidence>
<keyword evidence="3" id="KW-1185">Reference proteome</keyword>
<proteinExistence type="predicted"/>
<feature type="transmembrane region" description="Helical" evidence="1">
    <location>
        <begin position="136"/>
        <end position="156"/>
    </location>
</feature>
<dbReference type="Proteomes" id="UP000596827">
    <property type="component" value="Unassembled WGS sequence"/>
</dbReference>